<dbReference type="GO" id="GO:0016592">
    <property type="term" value="C:mediator complex"/>
    <property type="evidence" value="ECO:0007669"/>
    <property type="project" value="InterPro"/>
</dbReference>
<evidence type="ECO:0000256" key="2">
    <source>
        <dbReference type="ARBA" id="ARBA00010743"/>
    </source>
</evidence>
<gene>
    <name evidence="4" type="primary">MED20</name>
    <name evidence="6" type="ORF">WJX72_008445</name>
</gene>
<dbReference type="Pfam" id="PF08612">
    <property type="entry name" value="Med20"/>
    <property type="match status" value="1"/>
</dbReference>
<organism evidence="6 7">
    <name type="scientific">[Myrmecia] bisecta</name>
    <dbReference type="NCBI Taxonomy" id="41462"/>
    <lineage>
        <taxon>Eukaryota</taxon>
        <taxon>Viridiplantae</taxon>
        <taxon>Chlorophyta</taxon>
        <taxon>core chlorophytes</taxon>
        <taxon>Trebouxiophyceae</taxon>
        <taxon>Trebouxiales</taxon>
        <taxon>Trebouxiaceae</taxon>
        <taxon>Myrmecia</taxon>
    </lineage>
</organism>
<sequence length="216" mass="24287">MGVKRVLRWQHPGAYPGRQDFETLGAALESLKGSNRRRWAAACQGMRVMQGQEDAASVREAAKAKEVYMVTFSSDADAVFLVMRQERQIIRAERSIRELLEKVNMLKQRFMLYFEGWQCSLGDFVVKLGKATQKPNDEFKGIVMEVDYLPLASPQQAQHVLKEFVEILQAATTSAGGRLELVSAPLAEYPLPERFGMEHTAVLYTALCSSLLSQAR</sequence>
<keyword evidence="5" id="KW-0175">Coiled coil</keyword>
<dbReference type="PANTHER" id="PTHR12465:SF0">
    <property type="entry name" value="MEDIATOR OF RNA POLYMERASE II TRANSCRIPTION SUBUNIT 20"/>
    <property type="match status" value="1"/>
</dbReference>
<comment type="caution">
    <text evidence="6">The sequence shown here is derived from an EMBL/GenBank/DDBJ whole genome shotgun (WGS) entry which is preliminary data.</text>
</comment>
<proteinExistence type="inferred from homology"/>
<dbReference type="AlphaFoldDB" id="A0AAW1QSG3"/>
<comment type="subunit">
    <text evidence="4">Component of the Mediator complex.</text>
</comment>
<keyword evidence="7" id="KW-1185">Reference proteome</keyword>
<accession>A0AAW1QSG3</accession>
<keyword evidence="3 4" id="KW-0539">Nucleus</keyword>
<dbReference type="GO" id="GO:0006357">
    <property type="term" value="P:regulation of transcription by RNA polymerase II"/>
    <property type="evidence" value="ECO:0007669"/>
    <property type="project" value="InterPro"/>
</dbReference>
<dbReference type="InterPro" id="IPR013921">
    <property type="entry name" value="Mediator_Med20"/>
</dbReference>
<comment type="similarity">
    <text evidence="2 4">Belongs to the Mediator complex subunit 20 family.</text>
</comment>
<evidence type="ECO:0000256" key="4">
    <source>
        <dbReference type="RuleBase" id="RU364152"/>
    </source>
</evidence>
<comment type="function">
    <text evidence="4">Component of the Mediator complex, a coactivator involved in the regulated transcription of nearly all RNA polymerase II-dependent genes. Mediator functions as a bridge to convey information from gene-specific regulatory proteins to the basal RNA polymerase II transcription machinery. Mediator is recruited to promoters by direct interactions with regulatory proteins and serves as a scaffold for the assembly of a functional preinitiation complex with RNA polymerase II and the general transcription factors.</text>
</comment>
<evidence type="ECO:0000256" key="5">
    <source>
        <dbReference type="SAM" id="Coils"/>
    </source>
</evidence>
<feature type="coiled-coil region" evidence="5">
    <location>
        <begin position="82"/>
        <end position="109"/>
    </location>
</feature>
<evidence type="ECO:0000256" key="3">
    <source>
        <dbReference type="ARBA" id="ARBA00023242"/>
    </source>
</evidence>
<dbReference type="PANTHER" id="PTHR12465">
    <property type="entry name" value="UBIQUITIN SPECIFIC PROTEASE HOMOLOG 49"/>
    <property type="match status" value="1"/>
</dbReference>
<keyword evidence="4" id="KW-0805">Transcription regulation</keyword>
<evidence type="ECO:0000256" key="1">
    <source>
        <dbReference type="ARBA" id="ARBA00004123"/>
    </source>
</evidence>
<dbReference type="EMBL" id="JALJOR010000002">
    <property type="protein sequence ID" value="KAK9824195.1"/>
    <property type="molecule type" value="Genomic_DNA"/>
</dbReference>
<protein>
    <recommendedName>
        <fullName evidence="4">Mediator of RNA polymerase II transcription subunit 20</fullName>
    </recommendedName>
    <alternativeName>
        <fullName evidence="4">Mediator complex subunit 20</fullName>
    </alternativeName>
</protein>
<keyword evidence="4" id="KW-0804">Transcription</keyword>
<keyword evidence="4" id="KW-0010">Activator</keyword>
<reference evidence="6 7" key="1">
    <citation type="journal article" date="2024" name="Nat. Commun.">
        <title>Phylogenomics reveals the evolutionary origins of lichenization in chlorophyte algae.</title>
        <authorList>
            <person name="Puginier C."/>
            <person name="Libourel C."/>
            <person name="Otte J."/>
            <person name="Skaloud P."/>
            <person name="Haon M."/>
            <person name="Grisel S."/>
            <person name="Petersen M."/>
            <person name="Berrin J.G."/>
            <person name="Delaux P.M."/>
            <person name="Dal Grande F."/>
            <person name="Keller J."/>
        </authorList>
    </citation>
    <scope>NUCLEOTIDE SEQUENCE [LARGE SCALE GENOMIC DNA]</scope>
    <source>
        <strain evidence="6 7">SAG 2043</strain>
    </source>
</reference>
<dbReference type="GO" id="GO:0003713">
    <property type="term" value="F:transcription coactivator activity"/>
    <property type="evidence" value="ECO:0007669"/>
    <property type="project" value="TreeGrafter"/>
</dbReference>
<evidence type="ECO:0000313" key="7">
    <source>
        <dbReference type="Proteomes" id="UP001489004"/>
    </source>
</evidence>
<comment type="subcellular location">
    <subcellularLocation>
        <location evidence="1 4">Nucleus</location>
    </subcellularLocation>
</comment>
<name>A0AAW1QSG3_9CHLO</name>
<dbReference type="Proteomes" id="UP001489004">
    <property type="component" value="Unassembled WGS sequence"/>
</dbReference>
<evidence type="ECO:0000313" key="6">
    <source>
        <dbReference type="EMBL" id="KAK9824195.1"/>
    </source>
</evidence>